<organism evidence="2 3">
    <name type="scientific">Pongo abelii</name>
    <name type="common">Sumatran orangutan</name>
    <name type="synonym">Pongo pygmaeus abelii</name>
    <dbReference type="NCBI Taxonomy" id="9601"/>
    <lineage>
        <taxon>Eukaryota</taxon>
        <taxon>Metazoa</taxon>
        <taxon>Chordata</taxon>
        <taxon>Craniata</taxon>
        <taxon>Vertebrata</taxon>
        <taxon>Euteleostomi</taxon>
        <taxon>Mammalia</taxon>
        <taxon>Eutheria</taxon>
        <taxon>Euarchontoglires</taxon>
        <taxon>Primates</taxon>
        <taxon>Haplorrhini</taxon>
        <taxon>Catarrhini</taxon>
        <taxon>Hominidae</taxon>
        <taxon>Pongo</taxon>
    </lineage>
</organism>
<gene>
    <name evidence="2" type="primary">SPMAP2</name>
</gene>
<dbReference type="Proteomes" id="UP000001595">
    <property type="component" value="Chromosome 19"/>
</dbReference>
<dbReference type="GeneTree" id="ENSGT00940000154630"/>
<protein>
    <submittedName>
        <fullName evidence="2">Sperm microtubule associated protein 2</fullName>
    </submittedName>
</protein>
<reference evidence="2" key="3">
    <citation type="submission" date="2025-09" db="UniProtKB">
        <authorList>
            <consortium name="Ensembl"/>
        </authorList>
    </citation>
    <scope>IDENTIFICATION</scope>
</reference>
<sequence>MGDSRRRSFGNQPSSEAAGRSEREQDGDPRGLQSSVYESRRVTDPERQDLDNAELGPEDPEAELPPEEVAGEEFPETLDPKEALSELERVLDKNLEEDIPEIGRLSISQKLPSTTMAKARKRRRRRRLMELAEPKINWQVLKDRCPRYPGQPKWQSPAHGSSSCQSRRPQPPCWKSGTPCQNPSHMCQTITASFTWPGPKLSRTSAFLTEILAGRCWMSPRRWWPAPGSSPWPSPKCGRASTRDTTPITSPRRPWWPRRPRASMSLPPPKASPEKCDQPRPGL</sequence>
<feature type="region of interest" description="Disordered" evidence="1">
    <location>
        <begin position="227"/>
        <end position="283"/>
    </location>
</feature>
<evidence type="ECO:0000313" key="3">
    <source>
        <dbReference type="Proteomes" id="UP000001595"/>
    </source>
</evidence>
<accession>A0A8I5YMI4</accession>
<evidence type="ECO:0000313" key="2">
    <source>
        <dbReference type="Ensembl" id="ENSPPYP00000026806.1"/>
    </source>
</evidence>
<dbReference type="AlphaFoldDB" id="A0A8I5YMI4"/>
<feature type="compositionally biased region" description="Acidic residues" evidence="1">
    <location>
        <begin position="56"/>
        <end position="76"/>
    </location>
</feature>
<dbReference type="Ensembl" id="ENSPPYT00000047843.1">
    <property type="protein sequence ID" value="ENSPPYP00000026806.1"/>
    <property type="gene ID" value="ENSPPYG00000009270.2"/>
</dbReference>
<feature type="region of interest" description="Disordered" evidence="1">
    <location>
        <begin position="149"/>
        <end position="180"/>
    </location>
</feature>
<name>A0A8I5YMI4_PONAB</name>
<feature type="compositionally biased region" description="Basic and acidic residues" evidence="1">
    <location>
        <begin position="19"/>
        <end position="29"/>
    </location>
</feature>
<feature type="compositionally biased region" description="Basic and acidic residues" evidence="1">
    <location>
        <begin position="38"/>
        <end position="50"/>
    </location>
</feature>
<proteinExistence type="predicted"/>
<reference evidence="2" key="2">
    <citation type="submission" date="2025-08" db="UniProtKB">
        <authorList>
            <consortium name="Ensembl"/>
        </authorList>
    </citation>
    <scope>IDENTIFICATION</scope>
</reference>
<evidence type="ECO:0000256" key="1">
    <source>
        <dbReference type="SAM" id="MobiDB-lite"/>
    </source>
</evidence>
<reference evidence="2 3" key="1">
    <citation type="submission" date="2008-02" db="EMBL/GenBank/DDBJ databases">
        <title>A 6x draft sequence assembly of the Pongo pygmaeus abelii genome.</title>
        <authorList>
            <person name="Wilson R.K."/>
            <person name="Mardis E."/>
        </authorList>
    </citation>
    <scope>NUCLEOTIDE SEQUENCE [LARGE SCALE GENOMIC DNA]</scope>
</reference>
<feature type="region of interest" description="Disordered" evidence="1">
    <location>
        <begin position="1"/>
        <end position="85"/>
    </location>
</feature>
<keyword evidence="3" id="KW-1185">Reference proteome</keyword>
<feature type="compositionally biased region" description="Basic and acidic residues" evidence="1">
    <location>
        <begin position="272"/>
        <end position="283"/>
    </location>
</feature>